<comment type="caution">
    <text evidence="6">The sequence shown here is derived from an EMBL/GenBank/DDBJ whole genome shotgun (WGS) entry which is preliminary data.</text>
</comment>
<dbReference type="PANTHER" id="PTHR30349:SF64">
    <property type="entry name" value="PROPHAGE INTEGRASE INTD-RELATED"/>
    <property type="match status" value="1"/>
</dbReference>
<evidence type="ECO:0000259" key="5">
    <source>
        <dbReference type="PROSITE" id="PS51898"/>
    </source>
</evidence>
<dbReference type="InterPro" id="IPR011010">
    <property type="entry name" value="DNA_brk_join_enz"/>
</dbReference>
<evidence type="ECO:0000256" key="3">
    <source>
        <dbReference type="ARBA" id="ARBA00023125"/>
    </source>
</evidence>
<dbReference type="InterPro" id="IPR002104">
    <property type="entry name" value="Integrase_catalytic"/>
</dbReference>
<proteinExistence type="inferred from homology"/>
<evidence type="ECO:0000256" key="4">
    <source>
        <dbReference type="ARBA" id="ARBA00023172"/>
    </source>
</evidence>
<evidence type="ECO:0000313" key="7">
    <source>
        <dbReference type="Proteomes" id="UP001238496"/>
    </source>
</evidence>
<keyword evidence="4" id="KW-0233">DNA recombination</keyword>
<accession>A0ABU0GFE5</accession>
<keyword evidence="7" id="KW-1185">Reference proteome</keyword>
<dbReference type="EMBL" id="JAUSUW010000018">
    <property type="protein sequence ID" value="MDQ0423307.1"/>
    <property type="molecule type" value="Genomic_DNA"/>
</dbReference>
<dbReference type="Gene3D" id="1.10.150.130">
    <property type="match status" value="1"/>
</dbReference>
<dbReference type="PROSITE" id="PS51898">
    <property type="entry name" value="TYR_RECOMBINASE"/>
    <property type="match status" value="1"/>
</dbReference>
<dbReference type="RefSeq" id="WP_307377021.1">
    <property type="nucleotide sequence ID" value="NZ_JAUSUW010000018.1"/>
</dbReference>
<dbReference type="InterPro" id="IPR050090">
    <property type="entry name" value="Tyrosine_recombinase_XerCD"/>
</dbReference>
<dbReference type="Gene3D" id="1.10.443.10">
    <property type="entry name" value="Intergrase catalytic core"/>
    <property type="match status" value="1"/>
</dbReference>
<feature type="domain" description="Tyr recombinase" evidence="5">
    <location>
        <begin position="161"/>
        <end position="343"/>
    </location>
</feature>
<protein>
    <submittedName>
        <fullName evidence="6">Integrase</fullName>
    </submittedName>
</protein>
<name>A0ABU0GFE5_9HYPH</name>
<evidence type="ECO:0000256" key="1">
    <source>
        <dbReference type="ARBA" id="ARBA00008857"/>
    </source>
</evidence>
<comment type="similarity">
    <text evidence="1">Belongs to the 'phage' integrase family.</text>
</comment>
<organism evidence="6 7">
    <name type="scientific">Peteryoungia aggregata LMG 23059</name>
    <dbReference type="NCBI Taxonomy" id="1368425"/>
    <lineage>
        <taxon>Bacteria</taxon>
        <taxon>Pseudomonadati</taxon>
        <taxon>Pseudomonadota</taxon>
        <taxon>Alphaproteobacteria</taxon>
        <taxon>Hyphomicrobiales</taxon>
        <taxon>Rhizobiaceae</taxon>
        <taxon>Peteryoungia</taxon>
    </lineage>
</organism>
<keyword evidence="2" id="KW-0229">DNA integration</keyword>
<keyword evidence="3" id="KW-0238">DNA-binding</keyword>
<dbReference type="InterPro" id="IPR013762">
    <property type="entry name" value="Integrase-like_cat_sf"/>
</dbReference>
<dbReference type="PANTHER" id="PTHR30349">
    <property type="entry name" value="PHAGE INTEGRASE-RELATED"/>
    <property type="match status" value="1"/>
</dbReference>
<dbReference type="Proteomes" id="UP001238496">
    <property type="component" value="Unassembled WGS sequence"/>
</dbReference>
<evidence type="ECO:0000313" key="6">
    <source>
        <dbReference type="EMBL" id="MDQ0423307.1"/>
    </source>
</evidence>
<sequence>MGSAELQGVHRVNSNGKTYYYAWRGGPRLPSLPGSQEFLAAYRKALDDKNTANSDKFSSIVYAYRTSDQYAKLADSTKRNWSPVLDKIDEHFGELSSGVFGRPEKVRPLIRLWRNQYSDRPRTADYVMQVLSRVLSFAVDPLGKIAVNPCKGIKNLYKNDRSAIIWTEADLKTMKTATDDKGKPACSVEVAFAMDLAIHTGLRMGDLVKLRWSHVGEDAIVFATGKSRGRKEAVIPLYDDLRALLDRIPKRTHTILSNSRGRVWTQDGLASSFHTAKKLAGLKHRDLHFHDLRGTAATKFYTIGLPNRIIAEIMGWSEDEVANIIRRYVDRTAATRTLIAQINAGVKQG</sequence>
<reference evidence="6 7" key="1">
    <citation type="submission" date="2023-07" db="EMBL/GenBank/DDBJ databases">
        <title>Genomic Encyclopedia of Type Strains, Phase IV (KMG-IV): sequencing the most valuable type-strain genomes for metagenomic binning, comparative biology and taxonomic classification.</title>
        <authorList>
            <person name="Goeker M."/>
        </authorList>
    </citation>
    <scope>NUCLEOTIDE SEQUENCE [LARGE SCALE GENOMIC DNA]</scope>
    <source>
        <strain evidence="6 7">DSM 1111</strain>
    </source>
</reference>
<dbReference type="Pfam" id="PF00589">
    <property type="entry name" value="Phage_integrase"/>
    <property type="match status" value="1"/>
</dbReference>
<dbReference type="InterPro" id="IPR010998">
    <property type="entry name" value="Integrase_recombinase_N"/>
</dbReference>
<evidence type="ECO:0000256" key="2">
    <source>
        <dbReference type="ARBA" id="ARBA00022908"/>
    </source>
</evidence>
<dbReference type="SUPFAM" id="SSF56349">
    <property type="entry name" value="DNA breaking-rejoining enzymes"/>
    <property type="match status" value="1"/>
</dbReference>
<gene>
    <name evidence="6" type="ORF">J2045_004359</name>
</gene>